<evidence type="ECO:0000256" key="1">
    <source>
        <dbReference type="ARBA" id="ARBA00004141"/>
    </source>
</evidence>
<feature type="transmembrane region" description="Helical" evidence="11">
    <location>
        <begin position="52"/>
        <end position="73"/>
    </location>
</feature>
<dbReference type="GO" id="GO:0008137">
    <property type="term" value="F:NADH dehydrogenase (ubiquinone) activity"/>
    <property type="evidence" value="ECO:0007669"/>
    <property type="project" value="UniProtKB-EC"/>
</dbReference>
<evidence type="ECO:0000256" key="8">
    <source>
        <dbReference type="ARBA" id="ARBA00023136"/>
    </source>
</evidence>
<dbReference type="EMBL" id="JX412803">
    <property type="protein sequence ID" value="ALO77030.1"/>
    <property type="molecule type" value="Genomic_DNA"/>
</dbReference>
<evidence type="ECO:0000256" key="4">
    <source>
        <dbReference type="ARBA" id="ARBA00022692"/>
    </source>
</evidence>
<evidence type="ECO:0000313" key="12">
    <source>
        <dbReference type="EMBL" id="ALO77030.1"/>
    </source>
</evidence>
<keyword evidence="5" id="KW-1278">Translocase</keyword>
<protein>
    <recommendedName>
        <fullName evidence="3">NADH-ubiquinone oxidoreductase chain 4L</fullName>
    </recommendedName>
    <alternativeName>
        <fullName evidence="9">NADH dehydrogenase subunit 4L</fullName>
    </alternativeName>
</protein>
<sequence>MNLEFIYMVLLGLLSFSLKSKHMLSMLLNLELLLIILFLGLVNYLMNLNDLSFTMVFLAFSVCEGSLGLAILVDMIRSSGSDLVLLVNFLW</sequence>
<dbReference type="InterPro" id="IPR039428">
    <property type="entry name" value="NUOK/Mnh_C1-like"/>
</dbReference>
<keyword evidence="4 11" id="KW-0812">Transmembrane</keyword>
<comment type="similarity">
    <text evidence="2">Belongs to the complex I subunit 4L family.</text>
</comment>
<name>A0A0S2MQQ9_9CUCU</name>
<dbReference type="Pfam" id="PF00420">
    <property type="entry name" value="Oxidored_q2"/>
    <property type="match status" value="1"/>
</dbReference>
<comment type="catalytic activity">
    <reaction evidence="10">
        <text>a ubiquinone + NADH + 5 H(+)(in) = a ubiquinol + NAD(+) + 4 H(+)(out)</text>
        <dbReference type="Rhea" id="RHEA:29091"/>
        <dbReference type="Rhea" id="RHEA-COMP:9565"/>
        <dbReference type="Rhea" id="RHEA-COMP:9566"/>
        <dbReference type="ChEBI" id="CHEBI:15378"/>
        <dbReference type="ChEBI" id="CHEBI:16389"/>
        <dbReference type="ChEBI" id="CHEBI:17976"/>
        <dbReference type="ChEBI" id="CHEBI:57540"/>
        <dbReference type="ChEBI" id="CHEBI:57945"/>
        <dbReference type="EC" id="7.1.1.2"/>
    </reaction>
</comment>
<proteinExistence type="inferred from homology"/>
<feature type="transmembrane region" description="Helical" evidence="11">
    <location>
        <begin position="26"/>
        <end position="46"/>
    </location>
</feature>
<geneLocation type="mitochondrion" evidence="12"/>
<organism evidence="12">
    <name type="scientific">Sphindus dubius</name>
    <dbReference type="NCBI Taxonomy" id="295944"/>
    <lineage>
        <taxon>Eukaryota</taxon>
        <taxon>Metazoa</taxon>
        <taxon>Ecdysozoa</taxon>
        <taxon>Arthropoda</taxon>
        <taxon>Hexapoda</taxon>
        <taxon>Insecta</taxon>
        <taxon>Pterygota</taxon>
        <taxon>Neoptera</taxon>
        <taxon>Endopterygota</taxon>
        <taxon>Coleoptera</taxon>
        <taxon>Polyphaga</taxon>
        <taxon>Cucujiformia</taxon>
        <taxon>Sphindidae</taxon>
        <taxon>Sphindus</taxon>
    </lineage>
</organism>
<dbReference type="GO" id="GO:0016020">
    <property type="term" value="C:membrane"/>
    <property type="evidence" value="ECO:0007669"/>
    <property type="project" value="UniProtKB-SubCell"/>
</dbReference>
<evidence type="ECO:0000256" key="11">
    <source>
        <dbReference type="SAM" id="Phobius"/>
    </source>
</evidence>
<evidence type="ECO:0000256" key="6">
    <source>
        <dbReference type="ARBA" id="ARBA00022989"/>
    </source>
</evidence>
<keyword evidence="7" id="KW-0520">NAD</keyword>
<evidence type="ECO:0000256" key="2">
    <source>
        <dbReference type="ARBA" id="ARBA00010519"/>
    </source>
</evidence>
<reference evidence="12" key="1">
    <citation type="submission" date="2012-06" db="EMBL/GenBank/DDBJ databases">
        <title>Mitogenomics of the Coleoptera under dense taxon sampling.</title>
        <authorList>
            <person name="Timmermans M.J.T.N."/>
            <person name="Lim J."/>
            <person name="Dodsworth S."/>
            <person name="Haran J."/>
            <person name="Ahrens D."/>
            <person name="Bocak L."/>
            <person name="London A."/>
            <person name="Culverwell L."/>
            <person name="Vogler A.P."/>
        </authorList>
    </citation>
    <scope>NUCLEOTIDE SEQUENCE</scope>
</reference>
<accession>A0A0S2MQQ9</accession>
<evidence type="ECO:0000256" key="9">
    <source>
        <dbReference type="ARBA" id="ARBA00031586"/>
    </source>
</evidence>
<evidence type="ECO:0000256" key="3">
    <source>
        <dbReference type="ARBA" id="ARBA00016612"/>
    </source>
</evidence>
<evidence type="ECO:0000256" key="10">
    <source>
        <dbReference type="ARBA" id="ARBA00049551"/>
    </source>
</evidence>
<comment type="subcellular location">
    <subcellularLocation>
        <location evidence="1">Membrane</location>
        <topology evidence="1">Multi-pass membrane protein</topology>
    </subcellularLocation>
</comment>
<dbReference type="Gene3D" id="1.10.287.3510">
    <property type="match status" value="1"/>
</dbReference>
<keyword evidence="8 11" id="KW-0472">Membrane</keyword>
<keyword evidence="12" id="KW-0496">Mitochondrion</keyword>
<keyword evidence="6 11" id="KW-1133">Transmembrane helix</keyword>
<evidence type="ECO:0000256" key="7">
    <source>
        <dbReference type="ARBA" id="ARBA00023027"/>
    </source>
</evidence>
<dbReference type="AlphaFoldDB" id="A0A0S2MQQ9"/>
<gene>
    <name evidence="12" type="primary">nad4l</name>
</gene>
<evidence type="ECO:0000256" key="5">
    <source>
        <dbReference type="ARBA" id="ARBA00022967"/>
    </source>
</evidence>